<keyword evidence="3" id="KW-0238">DNA-binding</keyword>
<dbReference type="InterPro" id="IPR007219">
    <property type="entry name" value="XnlR_reg_dom"/>
</dbReference>
<dbReference type="PANTHER" id="PTHR46910:SF3">
    <property type="entry name" value="HALOTOLERANCE PROTEIN 9-RELATED"/>
    <property type="match status" value="1"/>
</dbReference>
<dbReference type="EMBL" id="JAVHNS010000005">
    <property type="protein sequence ID" value="KAK6354054.1"/>
    <property type="molecule type" value="Genomic_DNA"/>
</dbReference>
<dbReference type="PANTHER" id="PTHR46910">
    <property type="entry name" value="TRANSCRIPTION FACTOR PDR1"/>
    <property type="match status" value="1"/>
</dbReference>
<dbReference type="Proteomes" id="UP001373714">
    <property type="component" value="Unassembled WGS sequence"/>
</dbReference>
<evidence type="ECO:0000256" key="1">
    <source>
        <dbReference type="ARBA" id="ARBA00004123"/>
    </source>
</evidence>
<comment type="caution">
    <text evidence="6">The sequence shown here is derived from an EMBL/GenBank/DDBJ whole genome shotgun (WGS) entry which is preliminary data.</text>
</comment>
<dbReference type="CDD" id="cd12148">
    <property type="entry name" value="fungal_TF_MHR"/>
    <property type="match status" value="1"/>
</dbReference>
<evidence type="ECO:0000313" key="6">
    <source>
        <dbReference type="EMBL" id="KAK6354054.1"/>
    </source>
</evidence>
<feature type="domain" description="Xylanolytic transcriptional activator regulatory" evidence="5">
    <location>
        <begin position="23"/>
        <end position="134"/>
    </location>
</feature>
<protein>
    <recommendedName>
        <fullName evidence="5">Xylanolytic transcriptional activator regulatory domain-containing protein</fullName>
    </recommendedName>
</protein>
<gene>
    <name evidence="6" type="ORF">TWF730_008472</name>
</gene>
<sequence length="184" mass="20906">MAIYLETVALPYPLRWTLEYVAKVCKDLGLHRKLPDGKSKLGSAELEHRSRMFWSVFLLDQKLALQFGTTPIYRSEEVEIDEPGKNDMTDLISEGSALAISGTPQSIMLMQSLIAISRFIGPISRLNPQSNNAECQMNHIEQQLDDLENDFPQHILAWKNSDPLDPVLLDGMAPSCYWLWVLIF</sequence>
<comment type="subcellular location">
    <subcellularLocation>
        <location evidence="1">Nucleus</location>
    </subcellularLocation>
</comment>
<dbReference type="GO" id="GO:0005634">
    <property type="term" value="C:nucleus"/>
    <property type="evidence" value="ECO:0007669"/>
    <property type="project" value="UniProtKB-SubCell"/>
</dbReference>
<evidence type="ECO:0000313" key="7">
    <source>
        <dbReference type="Proteomes" id="UP001373714"/>
    </source>
</evidence>
<dbReference type="AlphaFoldDB" id="A0AAV9V5J6"/>
<dbReference type="GO" id="GO:0008270">
    <property type="term" value="F:zinc ion binding"/>
    <property type="evidence" value="ECO:0007669"/>
    <property type="project" value="InterPro"/>
</dbReference>
<name>A0AAV9V5J6_9PEZI</name>
<organism evidence="6 7">
    <name type="scientific">Orbilia blumenaviensis</name>
    <dbReference type="NCBI Taxonomy" id="1796055"/>
    <lineage>
        <taxon>Eukaryota</taxon>
        <taxon>Fungi</taxon>
        <taxon>Dikarya</taxon>
        <taxon>Ascomycota</taxon>
        <taxon>Pezizomycotina</taxon>
        <taxon>Orbiliomycetes</taxon>
        <taxon>Orbiliales</taxon>
        <taxon>Orbiliaceae</taxon>
        <taxon>Orbilia</taxon>
    </lineage>
</organism>
<dbReference type="InterPro" id="IPR050987">
    <property type="entry name" value="AtrR-like"/>
</dbReference>
<evidence type="ECO:0000256" key="2">
    <source>
        <dbReference type="ARBA" id="ARBA00022723"/>
    </source>
</evidence>
<dbReference type="GO" id="GO:0003677">
    <property type="term" value="F:DNA binding"/>
    <property type="evidence" value="ECO:0007669"/>
    <property type="project" value="UniProtKB-KW"/>
</dbReference>
<proteinExistence type="predicted"/>
<evidence type="ECO:0000259" key="5">
    <source>
        <dbReference type="Pfam" id="PF04082"/>
    </source>
</evidence>
<dbReference type="Pfam" id="PF04082">
    <property type="entry name" value="Fungal_trans"/>
    <property type="match status" value="1"/>
</dbReference>
<dbReference type="GO" id="GO:0003700">
    <property type="term" value="F:DNA-binding transcription factor activity"/>
    <property type="evidence" value="ECO:0007669"/>
    <property type="project" value="InterPro"/>
</dbReference>
<evidence type="ECO:0000256" key="4">
    <source>
        <dbReference type="ARBA" id="ARBA00023242"/>
    </source>
</evidence>
<accession>A0AAV9V5J6</accession>
<keyword evidence="7" id="KW-1185">Reference proteome</keyword>
<keyword evidence="2" id="KW-0479">Metal-binding</keyword>
<dbReference type="GO" id="GO:0006351">
    <property type="term" value="P:DNA-templated transcription"/>
    <property type="evidence" value="ECO:0007669"/>
    <property type="project" value="InterPro"/>
</dbReference>
<evidence type="ECO:0000256" key="3">
    <source>
        <dbReference type="ARBA" id="ARBA00023125"/>
    </source>
</evidence>
<reference evidence="6 7" key="1">
    <citation type="submission" date="2019-10" db="EMBL/GenBank/DDBJ databases">
        <authorList>
            <person name="Palmer J.M."/>
        </authorList>
    </citation>
    <scope>NUCLEOTIDE SEQUENCE [LARGE SCALE GENOMIC DNA]</scope>
    <source>
        <strain evidence="6 7">TWF730</strain>
    </source>
</reference>
<keyword evidence="4" id="KW-0539">Nucleus</keyword>